<gene>
    <name evidence="2" type="ORF">BOX15_Mlig027847g1</name>
</gene>
<feature type="region of interest" description="Disordered" evidence="1">
    <location>
        <begin position="73"/>
        <end position="95"/>
    </location>
</feature>
<feature type="region of interest" description="Disordered" evidence="1">
    <location>
        <begin position="34"/>
        <end position="55"/>
    </location>
</feature>
<evidence type="ECO:0000256" key="1">
    <source>
        <dbReference type="SAM" id="MobiDB-lite"/>
    </source>
</evidence>
<keyword evidence="3" id="KW-1185">Reference proteome</keyword>
<dbReference type="Proteomes" id="UP000215902">
    <property type="component" value="Unassembled WGS sequence"/>
</dbReference>
<comment type="caution">
    <text evidence="2">The sequence shown here is derived from an EMBL/GenBank/DDBJ whole genome shotgun (WGS) entry which is preliminary data.</text>
</comment>
<organism evidence="2 3">
    <name type="scientific">Macrostomum lignano</name>
    <dbReference type="NCBI Taxonomy" id="282301"/>
    <lineage>
        <taxon>Eukaryota</taxon>
        <taxon>Metazoa</taxon>
        <taxon>Spiralia</taxon>
        <taxon>Lophotrochozoa</taxon>
        <taxon>Platyhelminthes</taxon>
        <taxon>Rhabditophora</taxon>
        <taxon>Macrostomorpha</taxon>
        <taxon>Macrostomida</taxon>
        <taxon>Macrostomidae</taxon>
        <taxon>Macrostomum</taxon>
    </lineage>
</organism>
<dbReference type="EMBL" id="NIVC01001166">
    <property type="protein sequence ID" value="PAA71397.1"/>
    <property type="molecule type" value="Genomic_DNA"/>
</dbReference>
<proteinExistence type="predicted"/>
<evidence type="ECO:0000313" key="2">
    <source>
        <dbReference type="EMBL" id="PAA71397.1"/>
    </source>
</evidence>
<protein>
    <submittedName>
        <fullName evidence="2">Uncharacterized protein</fullName>
    </submittedName>
</protein>
<sequence>PFVLNILLTYTVGFYRRACVKVPGSMLSGSQCRRRGTKARDAPATTMPTEQPARTPLGILSQPVIDLSATCSQLSDSDRSSSSTITPSESSALLSDPSLDCQLTIGLSSTTSRSNSLQAEQPKYSRRQRRMMASASNADAQMIADDVPELDAELTTEQLLDLCRRQTDRVDALLHQALEQRLRLLLREERVVGLADRFGSELQTFAKCSVSDNVD</sequence>
<feature type="compositionally biased region" description="Low complexity" evidence="1">
    <location>
        <begin position="73"/>
        <end position="91"/>
    </location>
</feature>
<evidence type="ECO:0000313" key="3">
    <source>
        <dbReference type="Proteomes" id="UP000215902"/>
    </source>
</evidence>
<dbReference type="AlphaFoldDB" id="A0A267FE11"/>
<accession>A0A267FE11</accession>
<feature type="non-terminal residue" evidence="2">
    <location>
        <position position="1"/>
    </location>
</feature>
<reference evidence="2 3" key="1">
    <citation type="submission" date="2017-06" db="EMBL/GenBank/DDBJ databases">
        <title>A platform for efficient transgenesis in Macrostomum lignano, a flatworm model organism for stem cell research.</title>
        <authorList>
            <person name="Berezikov E."/>
        </authorList>
    </citation>
    <scope>NUCLEOTIDE SEQUENCE [LARGE SCALE GENOMIC DNA]</scope>
    <source>
        <strain evidence="2">DV1</strain>
        <tissue evidence="2">Whole organism</tissue>
    </source>
</reference>
<name>A0A267FE11_9PLAT</name>